<dbReference type="Gene3D" id="3.40.50.180">
    <property type="entry name" value="Methylesterase CheB, C-terminal domain"/>
    <property type="match status" value="1"/>
</dbReference>
<dbReference type="PROSITE" id="PS50122">
    <property type="entry name" value="CHEB"/>
    <property type="match status" value="1"/>
</dbReference>
<dbReference type="AlphaFoldDB" id="B7K9J3"/>
<gene>
    <name evidence="11" type="ordered locus">PCC7424_1521</name>
</gene>
<evidence type="ECO:0000259" key="9">
    <source>
        <dbReference type="PROSITE" id="PS50110"/>
    </source>
</evidence>
<dbReference type="GO" id="GO:0006935">
    <property type="term" value="P:chemotaxis"/>
    <property type="evidence" value="ECO:0007669"/>
    <property type="project" value="UniProtKB-UniRule"/>
</dbReference>
<dbReference type="CDD" id="cd16432">
    <property type="entry name" value="CheB_Rec"/>
    <property type="match status" value="1"/>
</dbReference>
<dbReference type="HOGENOM" id="CLU_000445_51_0_3"/>
<feature type="transmembrane region" description="Helical" evidence="8">
    <location>
        <begin position="143"/>
        <end position="166"/>
    </location>
</feature>
<dbReference type="eggNOG" id="COG2201">
    <property type="taxonomic scope" value="Bacteria"/>
</dbReference>
<dbReference type="SUPFAM" id="SSF52172">
    <property type="entry name" value="CheY-like"/>
    <property type="match status" value="1"/>
</dbReference>
<dbReference type="NCBIfam" id="NF009206">
    <property type="entry name" value="PRK12555.1"/>
    <property type="match status" value="1"/>
</dbReference>
<keyword evidence="12" id="KW-1185">Reference proteome</keyword>
<evidence type="ECO:0000256" key="4">
    <source>
        <dbReference type="ARBA" id="ARBA00039140"/>
    </source>
</evidence>
<dbReference type="CDD" id="cd17541">
    <property type="entry name" value="REC_CheB-like"/>
    <property type="match status" value="1"/>
</dbReference>
<evidence type="ECO:0000313" key="11">
    <source>
        <dbReference type="EMBL" id="ACK69961.1"/>
    </source>
</evidence>
<evidence type="ECO:0000256" key="7">
    <source>
        <dbReference type="PROSITE-ProRule" id="PRU00169"/>
    </source>
</evidence>
<dbReference type="SMART" id="SM00448">
    <property type="entry name" value="REC"/>
    <property type="match status" value="1"/>
</dbReference>
<dbReference type="Gene3D" id="3.40.50.2300">
    <property type="match status" value="1"/>
</dbReference>
<feature type="domain" description="CheB-type methylesterase" evidence="10">
    <location>
        <begin position="142"/>
        <end position="333"/>
    </location>
</feature>
<evidence type="ECO:0000313" key="12">
    <source>
        <dbReference type="Proteomes" id="UP000002384"/>
    </source>
</evidence>
<keyword evidence="8" id="KW-0812">Transmembrane</keyword>
<name>B7K9J3_GLOC7</name>
<dbReference type="OrthoDB" id="9793421at2"/>
<evidence type="ECO:0000256" key="2">
    <source>
        <dbReference type="ARBA" id="ARBA00022500"/>
    </source>
</evidence>
<keyword evidence="2 6" id="KW-0145">Chemotaxis</keyword>
<keyword evidence="3 6" id="KW-0378">Hydrolase</keyword>
<dbReference type="PROSITE" id="PS50110">
    <property type="entry name" value="RESPONSE_REGULATORY"/>
    <property type="match status" value="1"/>
</dbReference>
<dbReference type="InterPro" id="IPR008248">
    <property type="entry name" value="CheB-like"/>
</dbReference>
<dbReference type="InterPro" id="IPR011006">
    <property type="entry name" value="CheY-like_superfamily"/>
</dbReference>
<dbReference type="STRING" id="65393.PCC7424_1521"/>
<dbReference type="KEGG" id="cyc:PCC7424_1521"/>
<dbReference type="SUPFAM" id="SSF52738">
    <property type="entry name" value="Methylesterase CheB, C-terminal domain"/>
    <property type="match status" value="1"/>
</dbReference>
<keyword evidence="8" id="KW-1133">Transmembrane helix</keyword>
<dbReference type="Pfam" id="PF01339">
    <property type="entry name" value="CheB_methylest"/>
    <property type="match status" value="1"/>
</dbReference>
<dbReference type="GO" id="GO:0005737">
    <property type="term" value="C:cytoplasm"/>
    <property type="evidence" value="ECO:0007669"/>
    <property type="project" value="InterPro"/>
</dbReference>
<proteinExistence type="predicted"/>
<feature type="active site" evidence="6">
    <location>
        <position position="182"/>
    </location>
</feature>
<evidence type="ECO:0000256" key="5">
    <source>
        <dbReference type="ARBA" id="ARBA00048267"/>
    </source>
</evidence>
<sequence length="334" mass="36791">MKIAIVNQTGTLLEFLRRTIATVPDYQIIWTATDGVQAISNSRANPPDLILMDMMRSNLDGAKTTQEIMKQSPCPILMVTDSLKRDSSKIFEAMSYGALDVVHLPFLNSYHQSENSEILLNKIAMIGTLTGLVRKRKRSLTPLCSLPFLVIIGASTGGPGAIAFLLSQLPVNFPAAIVVVQHLDYQFVPDFVQWLDRQTPLTVLLAHEGNRPEIGKVLLAGSNDHLFLSPNLTLTYTQEPLNYPFRPSVDVFFKSVAQHWHRKGIAILLTGMGKDGAQGLSQLREAGWHTIAQDQQSSVIYGMPKAAVELNAATQVLSLEAISLTLLNRLTPYS</sequence>
<feature type="active site" evidence="6">
    <location>
        <position position="155"/>
    </location>
</feature>
<feature type="active site" evidence="6">
    <location>
        <position position="275"/>
    </location>
</feature>
<dbReference type="GO" id="GO:0000156">
    <property type="term" value="F:phosphorelay response regulator activity"/>
    <property type="evidence" value="ECO:0007669"/>
    <property type="project" value="InterPro"/>
</dbReference>
<comment type="catalytic activity">
    <reaction evidence="5">
        <text>[protein]-L-glutamate 5-O-methyl ester + H2O = L-glutamyl-[protein] + methanol + H(+)</text>
        <dbReference type="Rhea" id="RHEA:23236"/>
        <dbReference type="Rhea" id="RHEA-COMP:10208"/>
        <dbReference type="Rhea" id="RHEA-COMP:10311"/>
        <dbReference type="ChEBI" id="CHEBI:15377"/>
        <dbReference type="ChEBI" id="CHEBI:15378"/>
        <dbReference type="ChEBI" id="CHEBI:17790"/>
        <dbReference type="ChEBI" id="CHEBI:29973"/>
        <dbReference type="ChEBI" id="CHEBI:82795"/>
        <dbReference type="EC" id="3.1.1.61"/>
    </reaction>
</comment>
<dbReference type="PIRSF" id="PIRSF000876">
    <property type="entry name" value="RR_chemtxs_CheB"/>
    <property type="match status" value="1"/>
</dbReference>
<dbReference type="RefSeq" id="WP_012598906.1">
    <property type="nucleotide sequence ID" value="NC_011729.1"/>
</dbReference>
<dbReference type="GO" id="GO:0008984">
    <property type="term" value="F:protein-glutamate methylesterase activity"/>
    <property type="evidence" value="ECO:0007669"/>
    <property type="project" value="UniProtKB-EC"/>
</dbReference>
<evidence type="ECO:0000256" key="8">
    <source>
        <dbReference type="SAM" id="Phobius"/>
    </source>
</evidence>
<evidence type="ECO:0000256" key="6">
    <source>
        <dbReference type="PROSITE-ProRule" id="PRU00050"/>
    </source>
</evidence>
<dbReference type="InterPro" id="IPR035909">
    <property type="entry name" value="CheB_C"/>
</dbReference>
<dbReference type="InterPro" id="IPR000673">
    <property type="entry name" value="Sig_transdc_resp-reg_Me-estase"/>
</dbReference>
<protein>
    <recommendedName>
        <fullName evidence="4">protein-glutamate methylesterase</fullName>
        <ecNumber evidence="4">3.1.1.61</ecNumber>
    </recommendedName>
</protein>
<dbReference type="EMBL" id="CP001291">
    <property type="protein sequence ID" value="ACK69961.1"/>
    <property type="molecule type" value="Genomic_DNA"/>
</dbReference>
<dbReference type="InterPro" id="IPR001789">
    <property type="entry name" value="Sig_transdc_resp-reg_receiver"/>
</dbReference>
<evidence type="ECO:0000256" key="3">
    <source>
        <dbReference type="ARBA" id="ARBA00022801"/>
    </source>
</evidence>
<organism evidence="11 12">
    <name type="scientific">Gloeothece citriformis (strain PCC 7424)</name>
    <name type="common">Cyanothece sp. (strain PCC 7424)</name>
    <dbReference type="NCBI Taxonomy" id="65393"/>
    <lineage>
        <taxon>Bacteria</taxon>
        <taxon>Bacillati</taxon>
        <taxon>Cyanobacteriota</taxon>
        <taxon>Cyanophyceae</taxon>
        <taxon>Oscillatoriophycideae</taxon>
        <taxon>Chroococcales</taxon>
        <taxon>Aphanothecaceae</taxon>
        <taxon>Gloeothece</taxon>
        <taxon>Gloeothece citriformis</taxon>
    </lineage>
</organism>
<dbReference type="EC" id="3.1.1.61" evidence="4"/>
<feature type="domain" description="Response regulatory" evidence="9">
    <location>
        <begin position="2"/>
        <end position="119"/>
    </location>
</feature>
<reference evidence="12" key="1">
    <citation type="journal article" date="2011" name="MBio">
        <title>Novel metabolic attributes of the genus Cyanothece, comprising a group of unicellular nitrogen-fixing Cyanobacteria.</title>
        <authorList>
            <person name="Bandyopadhyay A."/>
            <person name="Elvitigala T."/>
            <person name="Welsh E."/>
            <person name="Stockel J."/>
            <person name="Liberton M."/>
            <person name="Min H."/>
            <person name="Sherman L.A."/>
            <person name="Pakrasi H.B."/>
        </authorList>
    </citation>
    <scope>NUCLEOTIDE SEQUENCE [LARGE SCALE GENOMIC DNA]</scope>
    <source>
        <strain evidence="12">PCC 7424</strain>
    </source>
</reference>
<keyword evidence="8" id="KW-0472">Membrane</keyword>
<evidence type="ECO:0000256" key="1">
    <source>
        <dbReference type="ARBA" id="ARBA00022490"/>
    </source>
</evidence>
<keyword evidence="7" id="KW-0597">Phosphoprotein</keyword>
<evidence type="ECO:0000259" key="10">
    <source>
        <dbReference type="PROSITE" id="PS50122"/>
    </source>
</evidence>
<dbReference type="PANTHER" id="PTHR42872">
    <property type="entry name" value="PROTEIN-GLUTAMATE METHYLESTERASE/PROTEIN-GLUTAMINE GLUTAMINASE"/>
    <property type="match status" value="1"/>
</dbReference>
<feature type="modified residue" description="4-aspartylphosphate" evidence="7">
    <location>
        <position position="53"/>
    </location>
</feature>
<accession>B7K9J3</accession>
<dbReference type="PANTHER" id="PTHR42872:SF6">
    <property type="entry name" value="PROTEIN-GLUTAMATE METHYLESTERASE_PROTEIN-GLUTAMINE GLUTAMINASE"/>
    <property type="match status" value="1"/>
</dbReference>
<keyword evidence="1" id="KW-0963">Cytoplasm</keyword>
<dbReference type="Proteomes" id="UP000002384">
    <property type="component" value="Chromosome"/>
</dbReference>
<dbReference type="Pfam" id="PF00072">
    <property type="entry name" value="Response_reg"/>
    <property type="match status" value="1"/>
</dbReference>